<accession>A0A7C4UGN3</accession>
<comment type="caution">
    <text evidence="2">The sequence shown here is derived from an EMBL/GenBank/DDBJ whole genome shotgun (WGS) entry which is preliminary data.</text>
</comment>
<keyword evidence="1" id="KW-1133">Transmembrane helix</keyword>
<keyword evidence="1" id="KW-0472">Membrane</keyword>
<sequence length="198" mass="22175">MISVKLRKNIGKFFSNLALFINSLIIGFSLWFYVVTGSIEKKILNIHIVPKVGKKLCILSYSPESLMINVECKKRQIILLSFVDAYINLNNDVGKYTITLDESNIKFPVFIGKINFFVMGNNEMNFEIDSLIEKKVKVVMIQGLGSEPDSVILLGPKRLIGNVSVVIPDSVPEKGKTTTITLGEKLIKVIPNTIKIEQ</sequence>
<gene>
    <name evidence="2" type="ORF">ENV67_06495</name>
</gene>
<reference evidence="2" key="1">
    <citation type="journal article" date="2020" name="mSystems">
        <title>Genome- and Community-Level Interaction Insights into Carbon Utilization and Element Cycling Functions of Hydrothermarchaeota in Hydrothermal Sediment.</title>
        <authorList>
            <person name="Zhou Z."/>
            <person name="Liu Y."/>
            <person name="Xu W."/>
            <person name="Pan J."/>
            <person name="Luo Z.H."/>
            <person name="Li M."/>
        </authorList>
    </citation>
    <scope>NUCLEOTIDE SEQUENCE [LARGE SCALE GENOMIC DNA]</scope>
    <source>
        <strain evidence="2">SpSt-780</strain>
    </source>
</reference>
<evidence type="ECO:0000313" key="2">
    <source>
        <dbReference type="EMBL" id="HGW92170.1"/>
    </source>
</evidence>
<name>A0A7C4UGN3_UNCW3</name>
<dbReference type="EMBL" id="DTHG01000083">
    <property type="protein sequence ID" value="HGW92170.1"/>
    <property type="molecule type" value="Genomic_DNA"/>
</dbReference>
<evidence type="ECO:0008006" key="3">
    <source>
        <dbReference type="Google" id="ProtNLM"/>
    </source>
</evidence>
<dbReference type="AlphaFoldDB" id="A0A7C4UGN3"/>
<feature type="transmembrane region" description="Helical" evidence="1">
    <location>
        <begin position="12"/>
        <end position="34"/>
    </location>
</feature>
<evidence type="ECO:0000256" key="1">
    <source>
        <dbReference type="SAM" id="Phobius"/>
    </source>
</evidence>
<organism evidence="2">
    <name type="scientific">candidate division WOR-3 bacterium</name>
    <dbReference type="NCBI Taxonomy" id="2052148"/>
    <lineage>
        <taxon>Bacteria</taxon>
        <taxon>Bacteria division WOR-3</taxon>
    </lineage>
</organism>
<keyword evidence="1" id="KW-0812">Transmembrane</keyword>
<proteinExistence type="predicted"/>
<protein>
    <recommendedName>
        <fullName evidence="3">YbbR-like domain-containing protein</fullName>
    </recommendedName>
</protein>